<dbReference type="OrthoDB" id="9804395at2"/>
<dbReference type="RefSeq" id="WP_108830357.1">
    <property type="nucleotide sequence ID" value="NZ_OMOR01000002.1"/>
</dbReference>
<reference evidence="2 3" key="1">
    <citation type="submission" date="2018-03" db="EMBL/GenBank/DDBJ databases">
        <authorList>
            <person name="Keele B.F."/>
        </authorList>
    </citation>
    <scope>NUCLEOTIDE SEQUENCE [LARGE SCALE GENOMIC DNA]</scope>
    <source>
        <strain evidence="2 3">CECT 8599</strain>
    </source>
</reference>
<proteinExistence type="predicted"/>
<dbReference type="EMBL" id="OMOR01000002">
    <property type="protein sequence ID" value="SPH27417.1"/>
    <property type="molecule type" value="Genomic_DNA"/>
</dbReference>
<dbReference type="Pfam" id="PF13472">
    <property type="entry name" value="Lipase_GDSL_2"/>
    <property type="match status" value="1"/>
</dbReference>
<evidence type="ECO:0000313" key="3">
    <source>
        <dbReference type="Proteomes" id="UP000244880"/>
    </source>
</evidence>
<dbReference type="AlphaFoldDB" id="A0A2R8BPA0"/>
<evidence type="ECO:0000259" key="1">
    <source>
        <dbReference type="Pfam" id="PF13472"/>
    </source>
</evidence>
<dbReference type="SUPFAM" id="SSF52266">
    <property type="entry name" value="SGNH hydrolase"/>
    <property type="match status" value="1"/>
</dbReference>
<evidence type="ECO:0000313" key="2">
    <source>
        <dbReference type="EMBL" id="SPH27417.1"/>
    </source>
</evidence>
<feature type="domain" description="SGNH hydrolase-type esterase" evidence="1">
    <location>
        <begin position="53"/>
        <end position="222"/>
    </location>
</feature>
<name>A0A2R8BPA0_9RHOB</name>
<dbReference type="InterPro" id="IPR036514">
    <property type="entry name" value="SGNH_hydro_sf"/>
</dbReference>
<accession>A0A2R8BPA0</accession>
<dbReference type="GO" id="GO:0016788">
    <property type="term" value="F:hydrolase activity, acting on ester bonds"/>
    <property type="evidence" value="ECO:0007669"/>
    <property type="project" value="UniProtKB-ARBA"/>
</dbReference>
<keyword evidence="3" id="KW-1185">Reference proteome</keyword>
<protein>
    <recommendedName>
        <fullName evidence="1">SGNH hydrolase-type esterase domain-containing protein</fullName>
    </recommendedName>
</protein>
<dbReference type="InterPro" id="IPR013830">
    <property type="entry name" value="SGNH_hydro"/>
</dbReference>
<sequence>MPFVFEIIARAVLLPVLVAQGLFLQARTLRLPEPEGPRSGTMGQGPALSVLIIGDSSAAGVGVDHQDAALAGHLTQTLAQTHSVTWHLHAKTGVTTSGVLQSLDDLPDIQFDVAVQALGVNDITSGTSLRRWLRDQHKLAQALRDRHDIEHFWITGVPPMSDFPLLPNPLRWVLGRQAMRFDLAQRARCDTDATLHYVPVQSVLDATTMASDGFHPGPAIYADWGQGTADLITSTLRTRKPDNQTVV</sequence>
<organism evidence="2 3">
    <name type="scientific">Ascidiaceihabitans donghaensis</name>
    <dbReference type="NCBI Taxonomy" id="1510460"/>
    <lineage>
        <taxon>Bacteria</taxon>
        <taxon>Pseudomonadati</taxon>
        <taxon>Pseudomonadota</taxon>
        <taxon>Alphaproteobacteria</taxon>
        <taxon>Rhodobacterales</taxon>
        <taxon>Paracoccaceae</taxon>
        <taxon>Ascidiaceihabitans</taxon>
    </lineage>
</organism>
<gene>
    <name evidence="2" type="ORF">ASD8599_03883</name>
</gene>
<dbReference type="Proteomes" id="UP000244880">
    <property type="component" value="Unassembled WGS sequence"/>
</dbReference>
<dbReference type="CDD" id="cd01836">
    <property type="entry name" value="FeeA_FeeB_like"/>
    <property type="match status" value="1"/>
</dbReference>
<dbReference type="Gene3D" id="3.40.50.1110">
    <property type="entry name" value="SGNH hydrolase"/>
    <property type="match status" value="1"/>
</dbReference>